<accession>A0A0L0BMC5</accession>
<keyword evidence="2" id="KW-1185">Reference proteome</keyword>
<protein>
    <submittedName>
        <fullName evidence="1">Uncharacterized protein</fullName>
    </submittedName>
</protein>
<comment type="caution">
    <text evidence="1">The sequence shown here is derived from an EMBL/GenBank/DDBJ whole genome shotgun (WGS) entry which is preliminary data.</text>
</comment>
<proteinExistence type="predicted"/>
<dbReference type="Proteomes" id="UP000037069">
    <property type="component" value="Unassembled WGS sequence"/>
</dbReference>
<evidence type="ECO:0000313" key="2">
    <source>
        <dbReference type="Proteomes" id="UP000037069"/>
    </source>
</evidence>
<evidence type="ECO:0000313" key="1">
    <source>
        <dbReference type="EMBL" id="KNC21083.1"/>
    </source>
</evidence>
<sequence>MSNSNYIAKLLLNALKKRKEVLVDNKAFIAAIYMDQRYCFKGSNYISEDQKKTAIRGLLGQRNCVNA</sequence>
<organism evidence="1 2">
    <name type="scientific">Lucilia cuprina</name>
    <name type="common">Green bottle fly</name>
    <name type="synonym">Australian sheep blowfly</name>
    <dbReference type="NCBI Taxonomy" id="7375"/>
    <lineage>
        <taxon>Eukaryota</taxon>
        <taxon>Metazoa</taxon>
        <taxon>Ecdysozoa</taxon>
        <taxon>Arthropoda</taxon>
        <taxon>Hexapoda</taxon>
        <taxon>Insecta</taxon>
        <taxon>Pterygota</taxon>
        <taxon>Neoptera</taxon>
        <taxon>Endopterygota</taxon>
        <taxon>Diptera</taxon>
        <taxon>Brachycera</taxon>
        <taxon>Muscomorpha</taxon>
        <taxon>Oestroidea</taxon>
        <taxon>Calliphoridae</taxon>
        <taxon>Luciliinae</taxon>
        <taxon>Lucilia</taxon>
    </lineage>
</organism>
<name>A0A0L0BMC5_LUCCU</name>
<gene>
    <name evidence="1" type="ORF">FF38_05533</name>
</gene>
<dbReference type="EMBL" id="JRES01001662">
    <property type="protein sequence ID" value="KNC21083.1"/>
    <property type="molecule type" value="Genomic_DNA"/>
</dbReference>
<reference evidence="1 2" key="1">
    <citation type="journal article" date="2015" name="Nat. Commun.">
        <title>Lucilia cuprina genome unlocks parasitic fly biology to underpin future interventions.</title>
        <authorList>
            <person name="Anstead C.A."/>
            <person name="Korhonen P.K."/>
            <person name="Young N.D."/>
            <person name="Hall R.S."/>
            <person name="Jex A.R."/>
            <person name="Murali S.C."/>
            <person name="Hughes D.S."/>
            <person name="Lee S.F."/>
            <person name="Perry T."/>
            <person name="Stroehlein A.J."/>
            <person name="Ansell B.R."/>
            <person name="Breugelmans B."/>
            <person name="Hofmann A."/>
            <person name="Qu J."/>
            <person name="Dugan S."/>
            <person name="Lee S.L."/>
            <person name="Chao H."/>
            <person name="Dinh H."/>
            <person name="Han Y."/>
            <person name="Doddapaneni H.V."/>
            <person name="Worley K.C."/>
            <person name="Muzny D.M."/>
            <person name="Ioannidis P."/>
            <person name="Waterhouse R.M."/>
            <person name="Zdobnov E.M."/>
            <person name="James P.J."/>
            <person name="Bagnall N.H."/>
            <person name="Kotze A.C."/>
            <person name="Gibbs R.A."/>
            <person name="Richards S."/>
            <person name="Batterham P."/>
            <person name="Gasser R.B."/>
        </authorList>
    </citation>
    <scope>NUCLEOTIDE SEQUENCE [LARGE SCALE GENOMIC DNA]</scope>
    <source>
        <strain evidence="1 2">LS</strain>
        <tissue evidence="1">Full body</tissue>
    </source>
</reference>
<dbReference type="AlphaFoldDB" id="A0A0L0BMC5"/>